<feature type="domain" description="Aminotransferase class I/classII large" evidence="2">
    <location>
        <begin position="24"/>
        <end position="342"/>
    </location>
</feature>
<dbReference type="InterPro" id="IPR015421">
    <property type="entry name" value="PyrdxlP-dep_Trfase_major"/>
</dbReference>
<dbReference type="InterPro" id="IPR015422">
    <property type="entry name" value="PyrdxlP-dep_Trfase_small"/>
</dbReference>
<dbReference type="PROSITE" id="PS00105">
    <property type="entry name" value="AA_TRANSFER_CLASS_1"/>
    <property type="match status" value="1"/>
</dbReference>
<protein>
    <recommendedName>
        <fullName evidence="1">Aminotransferase</fullName>
        <ecNumber evidence="1">2.6.1.-</ecNumber>
    </recommendedName>
</protein>
<accession>A0A0A3IF35</accession>
<keyword evidence="1 3" id="KW-0808">Transferase</keyword>
<keyword evidence="4" id="KW-1185">Reference proteome</keyword>
<gene>
    <name evidence="3" type="ORF">CD32_22650</name>
</gene>
<sequence length="368" mass="41867">MPYPAHGANAGELYRLLGVKMPKNIIDLSENVNPAGVPESIQRAWPKLIDAVSHYPDEQAEPFRTDAAKFHKVPQEQIIVGNGAAECLMVLAKYFSGKTVGLLEPAFSEYRRTLLQEKVQVVSILVDNICTYQFSLETVKKHMYSLDALYLCNPNNPTGVLTPKKQIEELLQHGQMTNCAIVVDEAFMDWTDEKESVISLVSQYDNLIVLRSMTKMYALAGIRLGYIISGRAQQFSGFFPHWNVSGIAIQLGCLCLKEEQYVKEARQYSDQARRKLTDFLVDHGCDVSKSAANFILFRLPENYNPDHFFMSLLIKGVVLRHTKNYTGLNGQWFRVAVKQAEQIAIFKREFTEYEQNNSNVPAWRDRVE</sequence>
<dbReference type="InterPro" id="IPR015424">
    <property type="entry name" value="PyrdxlP-dep_Trfase"/>
</dbReference>
<reference evidence="3 4" key="1">
    <citation type="submission" date="2014-02" db="EMBL/GenBank/DDBJ databases">
        <title>Draft genome sequence of Lysinibacillus odysseyi NBRC 100172.</title>
        <authorList>
            <person name="Zhang F."/>
            <person name="Wang G."/>
            <person name="Zhang L."/>
        </authorList>
    </citation>
    <scope>NUCLEOTIDE SEQUENCE [LARGE SCALE GENOMIC DNA]</scope>
    <source>
        <strain evidence="3 4">NBRC 100172</strain>
    </source>
</reference>
<dbReference type="Pfam" id="PF00155">
    <property type="entry name" value="Aminotran_1_2"/>
    <property type="match status" value="1"/>
</dbReference>
<dbReference type="SUPFAM" id="SSF53383">
    <property type="entry name" value="PLP-dependent transferases"/>
    <property type="match status" value="1"/>
</dbReference>
<dbReference type="CDD" id="cd00609">
    <property type="entry name" value="AAT_like"/>
    <property type="match status" value="1"/>
</dbReference>
<evidence type="ECO:0000259" key="2">
    <source>
        <dbReference type="Pfam" id="PF00155"/>
    </source>
</evidence>
<dbReference type="RefSeq" id="WP_036159277.1">
    <property type="nucleotide sequence ID" value="NZ_AVCX01000001.1"/>
</dbReference>
<evidence type="ECO:0000313" key="4">
    <source>
        <dbReference type="Proteomes" id="UP000030437"/>
    </source>
</evidence>
<dbReference type="STRING" id="1220589.CD32_22650"/>
<dbReference type="AlphaFoldDB" id="A0A0A3IF35"/>
<name>A0A0A3IF35_9BACI</name>
<evidence type="ECO:0000313" key="3">
    <source>
        <dbReference type="EMBL" id="KGR82095.1"/>
    </source>
</evidence>
<organism evidence="3 4">
    <name type="scientific">Lysinibacillus odysseyi 34hs-1 = NBRC 100172</name>
    <dbReference type="NCBI Taxonomy" id="1220589"/>
    <lineage>
        <taxon>Bacteria</taxon>
        <taxon>Bacillati</taxon>
        <taxon>Bacillota</taxon>
        <taxon>Bacilli</taxon>
        <taxon>Bacillales</taxon>
        <taxon>Bacillaceae</taxon>
        <taxon>Lysinibacillus</taxon>
    </lineage>
</organism>
<dbReference type="EMBL" id="JPVP01000060">
    <property type="protein sequence ID" value="KGR82095.1"/>
    <property type="molecule type" value="Genomic_DNA"/>
</dbReference>
<dbReference type="Proteomes" id="UP000030437">
    <property type="component" value="Unassembled WGS sequence"/>
</dbReference>
<dbReference type="OrthoDB" id="9813612at2"/>
<proteinExistence type="inferred from homology"/>
<dbReference type="PANTHER" id="PTHR42885">
    <property type="entry name" value="HISTIDINOL-PHOSPHATE AMINOTRANSFERASE-RELATED"/>
    <property type="match status" value="1"/>
</dbReference>
<keyword evidence="1 3" id="KW-0032">Aminotransferase</keyword>
<comment type="cofactor">
    <cofactor evidence="1">
        <name>pyridoxal 5'-phosphate</name>
        <dbReference type="ChEBI" id="CHEBI:597326"/>
    </cofactor>
</comment>
<comment type="caution">
    <text evidence="3">The sequence shown here is derived from an EMBL/GenBank/DDBJ whole genome shotgun (WGS) entry which is preliminary data.</text>
</comment>
<dbReference type="Gene3D" id="3.40.640.10">
    <property type="entry name" value="Type I PLP-dependent aspartate aminotransferase-like (Major domain)"/>
    <property type="match status" value="1"/>
</dbReference>
<dbReference type="GO" id="GO:0030170">
    <property type="term" value="F:pyridoxal phosphate binding"/>
    <property type="evidence" value="ECO:0007669"/>
    <property type="project" value="InterPro"/>
</dbReference>
<dbReference type="GO" id="GO:0008483">
    <property type="term" value="F:transaminase activity"/>
    <property type="evidence" value="ECO:0007669"/>
    <property type="project" value="UniProtKB-KW"/>
</dbReference>
<dbReference type="eggNOG" id="COG0079">
    <property type="taxonomic scope" value="Bacteria"/>
</dbReference>
<dbReference type="EC" id="2.6.1.-" evidence="1"/>
<dbReference type="InterPro" id="IPR004838">
    <property type="entry name" value="NHTrfase_class1_PyrdxlP-BS"/>
</dbReference>
<dbReference type="InterPro" id="IPR004839">
    <property type="entry name" value="Aminotransferase_I/II_large"/>
</dbReference>
<comment type="similarity">
    <text evidence="1">Belongs to the class-I pyridoxal-phosphate-dependent aminotransferase family.</text>
</comment>
<dbReference type="Gene3D" id="3.90.1150.10">
    <property type="entry name" value="Aspartate Aminotransferase, domain 1"/>
    <property type="match status" value="1"/>
</dbReference>
<evidence type="ECO:0000256" key="1">
    <source>
        <dbReference type="RuleBase" id="RU000481"/>
    </source>
</evidence>